<dbReference type="EMBL" id="JAMXMC010000006">
    <property type="protein sequence ID" value="MCO5977463.1"/>
    <property type="molecule type" value="Genomic_DNA"/>
</dbReference>
<comment type="caution">
    <text evidence="2">The sequence shown here is derived from an EMBL/GenBank/DDBJ whole genome shotgun (WGS) entry which is preliminary data.</text>
</comment>
<accession>A0ABT1BMK5</accession>
<evidence type="ECO:0000256" key="1">
    <source>
        <dbReference type="SAM" id="Phobius"/>
    </source>
</evidence>
<keyword evidence="1" id="KW-0812">Transmembrane</keyword>
<dbReference type="Proteomes" id="UP001204851">
    <property type="component" value="Unassembled WGS sequence"/>
</dbReference>
<keyword evidence="3" id="KW-1185">Reference proteome</keyword>
<reference evidence="2 3" key="1">
    <citation type="submission" date="2022-06" db="EMBL/GenBank/DDBJ databases">
        <title>Ideonella sp. NS12-5 Genome sequencing and assembly.</title>
        <authorList>
            <person name="Jung Y."/>
        </authorList>
    </citation>
    <scope>NUCLEOTIDE SEQUENCE [LARGE SCALE GENOMIC DNA]</scope>
    <source>
        <strain evidence="2 3">NS12-5</strain>
    </source>
</reference>
<proteinExistence type="predicted"/>
<gene>
    <name evidence="2" type="ORF">M0L44_12145</name>
</gene>
<evidence type="ECO:0000313" key="2">
    <source>
        <dbReference type="EMBL" id="MCO5977463.1"/>
    </source>
</evidence>
<dbReference type="Pfam" id="PF16357">
    <property type="entry name" value="PepSY_TM_like_2"/>
    <property type="match status" value="1"/>
</dbReference>
<feature type="transmembrane region" description="Helical" evidence="1">
    <location>
        <begin position="185"/>
        <end position="203"/>
    </location>
</feature>
<name>A0ABT1BMK5_9BURK</name>
<dbReference type="RefSeq" id="WP_252769960.1">
    <property type="nucleotide sequence ID" value="NZ_JAMXMC010000006.1"/>
</dbReference>
<evidence type="ECO:0000313" key="3">
    <source>
        <dbReference type="Proteomes" id="UP001204851"/>
    </source>
</evidence>
<keyword evidence="1" id="KW-1133">Transmembrane helix</keyword>
<keyword evidence="1" id="KW-0472">Membrane</keyword>
<organism evidence="2 3">
    <name type="scientific">Ideonella oryzae</name>
    <dbReference type="NCBI Taxonomy" id="2937441"/>
    <lineage>
        <taxon>Bacteria</taxon>
        <taxon>Pseudomonadati</taxon>
        <taxon>Pseudomonadota</taxon>
        <taxon>Betaproteobacteria</taxon>
        <taxon>Burkholderiales</taxon>
        <taxon>Sphaerotilaceae</taxon>
        <taxon>Ideonella</taxon>
    </lineage>
</organism>
<dbReference type="InterPro" id="IPR032307">
    <property type="entry name" value="PepSY_TM-like_2"/>
</dbReference>
<protein>
    <submittedName>
        <fullName evidence="2">PepSY-associated TM helix domain-containing protein</fullName>
    </submittedName>
</protein>
<dbReference type="PANTHER" id="PTHR40115">
    <property type="entry name" value="INNER MEMBRANE PROTEIN WITH PEPSY TM HELIX"/>
    <property type="match status" value="1"/>
</dbReference>
<sequence>MSAHGFKTLLRWHWISSALCLIGMLGFAITGFTLNHAADIEAQPVLTRWQATLPAPVLAAVQAAQPAREGGDAPMPAALRQWVAESHGLRLPAGLAPEWSAEEFYLALPRPGGDAWLRVDLSSGESEFEDSDRGLLALLNDLHKGRHTGAVWRAFLDVFAAGCLVFCITGLLILHRHAGQRALTWPLTAAGFVLPALLVLLFIH</sequence>
<feature type="transmembrane region" description="Helical" evidence="1">
    <location>
        <begin position="12"/>
        <end position="34"/>
    </location>
</feature>
<dbReference type="PANTHER" id="PTHR40115:SF1">
    <property type="entry name" value="INNER MEMBRANE PROTEIN WITH PEPSY TM HELIX"/>
    <property type="match status" value="1"/>
</dbReference>
<feature type="transmembrane region" description="Helical" evidence="1">
    <location>
        <begin position="154"/>
        <end position="173"/>
    </location>
</feature>